<evidence type="ECO:0000313" key="3">
    <source>
        <dbReference type="Proteomes" id="UP000323300"/>
    </source>
</evidence>
<dbReference type="RefSeq" id="WP_149762031.1">
    <property type="nucleotide sequence ID" value="NZ_BSPE01000003.1"/>
</dbReference>
<protein>
    <submittedName>
        <fullName evidence="2">Transcriptional regulator, AlpA family</fullName>
    </submittedName>
</protein>
<dbReference type="OrthoDB" id="7867776at2"/>
<evidence type="ECO:0000313" key="2">
    <source>
        <dbReference type="EMBL" id="SFK81151.1"/>
    </source>
</evidence>
<dbReference type="EMBL" id="FOSL01000013">
    <property type="protein sequence ID" value="SFK81151.1"/>
    <property type="molecule type" value="Genomic_DNA"/>
</dbReference>
<organism evidence="2 3">
    <name type="scientific">Neomesorhizobium albiziae</name>
    <dbReference type="NCBI Taxonomy" id="335020"/>
    <lineage>
        <taxon>Bacteria</taxon>
        <taxon>Pseudomonadati</taxon>
        <taxon>Pseudomonadota</taxon>
        <taxon>Alphaproteobacteria</taxon>
        <taxon>Hyphomicrobiales</taxon>
        <taxon>Phyllobacteriaceae</taxon>
        <taxon>Neomesorhizobium</taxon>
    </lineage>
</organism>
<reference evidence="2 3" key="1">
    <citation type="submission" date="2016-10" db="EMBL/GenBank/DDBJ databases">
        <authorList>
            <person name="Varghese N."/>
            <person name="Submissions S."/>
        </authorList>
    </citation>
    <scope>NUCLEOTIDE SEQUENCE [LARGE SCALE GENOMIC DNA]</scope>
    <source>
        <strain evidence="2 3">DSM 21822</strain>
    </source>
</reference>
<gene>
    <name evidence="2" type="ORF">SAMN04488498_11395</name>
</gene>
<proteinExistence type="predicted"/>
<dbReference type="InterPro" id="IPR041657">
    <property type="entry name" value="HTH_17"/>
</dbReference>
<name>A0A1I4CMI8_9HYPH</name>
<evidence type="ECO:0000259" key="1">
    <source>
        <dbReference type="Pfam" id="PF12728"/>
    </source>
</evidence>
<dbReference type="Proteomes" id="UP000323300">
    <property type="component" value="Unassembled WGS sequence"/>
</dbReference>
<dbReference type="AlphaFoldDB" id="A0A1I4CMI8"/>
<feature type="domain" description="Helix-turn-helix" evidence="1">
    <location>
        <begin position="7"/>
        <end position="53"/>
    </location>
</feature>
<accession>A0A1I4CMI8</accession>
<keyword evidence="3" id="KW-1185">Reference proteome</keyword>
<dbReference type="Pfam" id="PF12728">
    <property type="entry name" value="HTH_17"/>
    <property type="match status" value="1"/>
</dbReference>
<sequence length="58" mass="6477">MTKLAVSIPEAVQMTGIGRSSIYLLFREGKLARRKSGKRTLILVEDLERYVKNLPAAS</sequence>